<dbReference type="AlphaFoldDB" id="A0A238U5H4"/>
<feature type="transmembrane region" description="Helical" evidence="1">
    <location>
        <begin position="54"/>
        <end position="72"/>
    </location>
</feature>
<accession>A0A238U5H4</accession>
<dbReference type="EMBL" id="LT899436">
    <property type="protein sequence ID" value="SNR14453.1"/>
    <property type="molecule type" value="Genomic_DNA"/>
</dbReference>
<evidence type="ECO:0000313" key="3">
    <source>
        <dbReference type="Proteomes" id="UP000215214"/>
    </source>
</evidence>
<keyword evidence="3" id="KW-1185">Reference proteome</keyword>
<organism evidence="2 3">
    <name type="scientific">Tenacibaculum jejuense</name>
    <dbReference type="NCBI Taxonomy" id="584609"/>
    <lineage>
        <taxon>Bacteria</taxon>
        <taxon>Pseudomonadati</taxon>
        <taxon>Bacteroidota</taxon>
        <taxon>Flavobacteriia</taxon>
        <taxon>Flavobacteriales</taxon>
        <taxon>Flavobacteriaceae</taxon>
        <taxon>Tenacibaculum</taxon>
    </lineage>
</organism>
<dbReference type="Proteomes" id="UP000215214">
    <property type="component" value="Chromosome TJEJU"/>
</dbReference>
<proteinExistence type="predicted"/>
<sequence>MIDMYKSVNAELVTSKKIILNFTERRLYYYDLIFLFTFGFFLFINILSYKSQDLSEIILTIGLIIFFSIINLSKKKIFHKSIIFEREKQTITFRRTIPYLNKKFDYSNIKLKTNVTHYIDEGRTYVYRHLWIQQKFSDKKYKVYKTSPNIRFDVFLEKYMNSDYVTVQKLVYYKKPKNLNSYFN</sequence>
<evidence type="ECO:0000256" key="1">
    <source>
        <dbReference type="SAM" id="Phobius"/>
    </source>
</evidence>
<keyword evidence="1" id="KW-0472">Membrane</keyword>
<feature type="transmembrane region" description="Helical" evidence="1">
    <location>
        <begin position="27"/>
        <end position="48"/>
    </location>
</feature>
<keyword evidence="1" id="KW-0812">Transmembrane</keyword>
<name>A0A238U5H4_9FLAO</name>
<dbReference type="KEGG" id="tje:TJEJU_0676"/>
<reference evidence="2 3" key="1">
    <citation type="submission" date="2017-07" db="EMBL/GenBank/DDBJ databases">
        <authorList>
            <person name="Sun Z.S."/>
            <person name="Albrecht U."/>
            <person name="Echele G."/>
            <person name="Lee C.C."/>
        </authorList>
    </citation>
    <scope>NUCLEOTIDE SEQUENCE [LARGE SCALE GENOMIC DNA]</scope>
    <source>
        <strain evidence="3">type strain: KCTC 22618</strain>
    </source>
</reference>
<evidence type="ECO:0000313" key="2">
    <source>
        <dbReference type="EMBL" id="SNR14453.1"/>
    </source>
</evidence>
<protein>
    <submittedName>
        <fullName evidence="2">Uncharacterized protein</fullName>
    </submittedName>
</protein>
<gene>
    <name evidence="2" type="ORF">TJEJU_0676</name>
</gene>
<dbReference type="OrthoDB" id="9878724at2"/>
<keyword evidence="1" id="KW-1133">Transmembrane helix</keyword>